<dbReference type="Gene3D" id="1.10.540.10">
    <property type="entry name" value="Acyl-CoA dehydrogenase/oxidase, N-terminal domain"/>
    <property type="match status" value="1"/>
</dbReference>
<dbReference type="Pfam" id="PF00173">
    <property type="entry name" value="Cyt-b5"/>
    <property type="match status" value="1"/>
</dbReference>
<dbReference type="GO" id="GO:0005737">
    <property type="term" value="C:cytoplasm"/>
    <property type="evidence" value="ECO:0007669"/>
    <property type="project" value="TreeGrafter"/>
</dbReference>
<dbReference type="PANTHER" id="PTHR48083:SF28">
    <property type="entry name" value="ACYL-COA DEHYDROGENASE FAMILY PROTEIN (AFU_ORTHOLOGUE AFUA_6G10880)-RELATED"/>
    <property type="match status" value="1"/>
</dbReference>
<evidence type="ECO:0000313" key="9">
    <source>
        <dbReference type="Proteomes" id="UP000654075"/>
    </source>
</evidence>
<dbReference type="GO" id="GO:0003995">
    <property type="term" value="F:acyl-CoA dehydrogenase activity"/>
    <property type="evidence" value="ECO:0007669"/>
    <property type="project" value="TreeGrafter"/>
</dbReference>
<accession>A0A813HI04</accession>
<dbReference type="Pfam" id="PF00441">
    <property type="entry name" value="Acyl-CoA_dh_1"/>
    <property type="match status" value="1"/>
</dbReference>
<feature type="compositionally biased region" description="Acidic residues" evidence="6">
    <location>
        <begin position="600"/>
        <end position="609"/>
    </location>
</feature>
<organism evidence="8 9">
    <name type="scientific">Polarella glacialis</name>
    <name type="common">Dinoflagellate</name>
    <dbReference type="NCBI Taxonomy" id="89957"/>
    <lineage>
        <taxon>Eukaryota</taxon>
        <taxon>Sar</taxon>
        <taxon>Alveolata</taxon>
        <taxon>Dinophyceae</taxon>
        <taxon>Suessiales</taxon>
        <taxon>Suessiaceae</taxon>
        <taxon>Polarella</taxon>
    </lineage>
</organism>
<comment type="similarity">
    <text evidence="2">Belongs to the acyl-CoA dehydrogenase family.</text>
</comment>
<keyword evidence="5" id="KW-0560">Oxidoreductase</keyword>
<dbReference type="InterPro" id="IPR001199">
    <property type="entry name" value="Cyt_B5-like_heme/steroid-bd"/>
</dbReference>
<dbReference type="InterPro" id="IPR050741">
    <property type="entry name" value="Acyl-CoA_dehydrogenase"/>
</dbReference>
<evidence type="ECO:0000313" key="8">
    <source>
        <dbReference type="EMBL" id="CAE8637660.1"/>
    </source>
</evidence>
<dbReference type="InterPro" id="IPR037069">
    <property type="entry name" value="AcylCoA_DH/ox_N_sf"/>
</dbReference>
<evidence type="ECO:0000256" key="4">
    <source>
        <dbReference type="ARBA" id="ARBA00022827"/>
    </source>
</evidence>
<dbReference type="Gene3D" id="3.40.50.620">
    <property type="entry name" value="HUPs"/>
    <property type="match status" value="1"/>
</dbReference>
<dbReference type="Gene3D" id="2.40.110.10">
    <property type="entry name" value="Butyryl-CoA Dehydrogenase, subunit A, domain 2"/>
    <property type="match status" value="1"/>
</dbReference>
<dbReference type="SUPFAM" id="SSF52374">
    <property type="entry name" value="Nucleotidylyl transferase"/>
    <property type="match status" value="1"/>
</dbReference>
<dbReference type="Gene3D" id="1.20.140.10">
    <property type="entry name" value="Butyryl-CoA Dehydrogenase, subunit A, domain 3"/>
    <property type="match status" value="1"/>
</dbReference>
<evidence type="ECO:0000256" key="3">
    <source>
        <dbReference type="ARBA" id="ARBA00022630"/>
    </source>
</evidence>
<dbReference type="PROSITE" id="PS50255">
    <property type="entry name" value="CYTOCHROME_B5_2"/>
    <property type="match status" value="1"/>
</dbReference>
<proteinExistence type="inferred from homology"/>
<keyword evidence="9" id="KW-1185">Reference proteome</keyword>
<dbReference type="Pfam" id="PF02770">
    <property type="entry name" value="Acyl-CoA_dh_M"/>
    <property type="match status" value="1"/>
</dbReference>
<feature type="region of interest" description="Disordered" evidence="6">
    <location>
        <begin position="302"/>
        <end position="324"/>
    </location>
</feature>
<feature type="region of interest" description="Disordered" evidence="6">
    <location>
        <begin position="126"/>
        <end position="147"/>
    </location>
</feature>
<dbReference type="GO" id="GO:0033539">
    <property type="term" value="P:fatty acid beta-oxidation using acyl-CoA dehydrogenase"/>
    <property type="evidence" value="ECO:0007669"/>
    <property type="project" value="TreeGrafter"/>
</dbReference>
<feature type="region of interest" description="Disordered" evidence="6">
    <location>
        <begin position="1146"/>
        <end position="1189"/>
    </location>
</feature>
<dbReference type="SUPFAM" id="SSF56645">
    <property type="entry name" value="Acyl-CoA dehydrogenase NM domain-like"/>
    <property type="match status" value="1"/>
</dbReference>
<dbReference type="EMBL" id="CAJNNV010031742">
    <property type="protein sequence ID" value="CAE8637660.1"/>
    <property type="molecule type" value="Genomic_DNA"/>
</dbReference>
<dbReference type="PANTHER" id="PTHR48083">
    <property type="entry name" value="MEDIUM-CHAIN SPECIFIC ACYL-COA DEHYDROGENASE, MITOCHONDRIAL-RELATED"/>
    <property type="match status" value="1"/>
</dbReference>
<dbReference type="InterPro" id="IPR014729">
    <property type="entry name" value="Rossmann-like_a/b/a_fold"/>
</dbReference>
<dbReference type="GO" id="GO:0050660">
    <property type="term" value="F:flavin adenine dinucleotide binding"/>
    <property type="evidence" value="ECO:0007669"/>
    <property type="project" value="InterPro"/>
</dbReference>
<gene>
    <name evidence="8" type="ORF">PGLA1383_LOCUS52990</name>
</gene>
<dbReference type="SMART" id="SM01117">
    <property type="entry name" value="Cyt-b5"/>
    <property type="match status" value="1"/>
</dbReference>
<dbReference type="InterPro" id="IPR009100">
    <property type="entry name" value="AcylCoA_DH/oxidase_NM_dom_sf"/>
</dbReference>
<comment type="cofactor">
    <cofactor evidence="1">
        <name>FAD</name>
        <dbReference type="ChEBI" id="CHEBI:57692"/>
    </cofactor>
</comment>
<dbReference type="InterPro" id="IPR046373">
    <property type="entry name" value="Acyl-CoA_Oxase/DH_mid-dom_sf"/>
</dbReference>
<dbReference type="InterPro" id="IPR006091">
    <property type="entry name" value="Acyl-CoA_Oxase/DH_mid-dom"/>
</dbReference>
<dbReference type="OrthoDB" id="416994at2759"/>
<feature type="compositionally biased region" description="Polar residues" evidence="6">
    <location>
        <begin position="201"/>
        <end position="234"/>
    </location>
</feature>
<name>A0A813HI04_POLGL</name>
<dbReference type="Pfam" id="PF02771">
    <property type="entry name" value="Acyl-CoA_dh_N"/>
    <property type="match status" value="1"/>
</dbReference>
<dbReference type="InterPro" id="IPR036400">
    <property type="entry name" value="Cyt_B5-like_heme/steroid_sf"/>
</dbReference>
<evidence type="ECO:0000256" key="6">
    <source>
        <dbReference type="SAM" id="MobiDB-lite"/>
    </source>
</evidence>
<dbReference type="Proteomes" id="UP000654075">
    <property type="component" value="Unassembled WGS sequence"/>
</dbReference>
<feature type="compositionally biased region" description="Pro residues" evidence="6">
    <location>
        <begin position="1164"/>
        <end position="1175"/>
    </location>
</feature>
<feature type="region of interest" description="Disordered" evidence="6">
    <location>
        <begin position="62"/>
        <end position="104"/>
    </location>
</feature>
<comment type="caution">
    <text evidence="8">The sequence shown here is derived from an EMBL/GenBank/DDBJ whole genome shotgun (WGS) entry which is preliminary data.</text>
</comment>
<dbReference type="InterPro" id="IPR036250">
    <property type="entry name" value="AcylCo_DH-like_C"/>
</dbReference>
<feature type="region of interest" description="Disordered" evidence="6">
    <location>
        <begin position="542"/>
        <end position="566"/>
    </location>
</feature>
<evidence type="ECO:0000256" key="5">
    <source>
        <dbReference type="ARBA" id="ARBA00023002"/>
    </source>
</evidence>
<keyword evidence="4" id="KW-0274">FAD</keyword>
<feature type="region of interest" description="Disordered" evidence="6">
    <location>
        <begin position="201"/>
        <end position="241"/>
    </location>
</feature>
<feature type="region of interest" description="Disordered" evidence="6">
    <location>
        <begin position="357"/>
        <end position="390"/>
    </location>
</feature>
<dbReference type="InterPro" id="IPR013786">
    <property type="entry name" value="AcylCoA_DH/ox_N"/>
</dbReference>
<reference evidence="8" key="1">
    <citation type="submission" date="2021-02" db="EMBL/GenBank/DDBJ databases">
        <authorList>
            <person name="Dougan E. K."/>
            <person name="Rhodes N."/>
            <person name="Thang M."/>
            <person name="Chan C."/>
        </authorList>
    </citation>
    <scope>NUCLEOTIDE SEQUENCE</scope>
</reference>
<evidence type="ECO:0000256" key="2">
    <source>
        <dbReference type="ARBA" id="ARBA00009347"/>
    </source>
</evidence>
<evidence type="ECO:0000256" key="1">
    <source>
        <dbReference type="ARBA" id="ARBA00001974"/>
    </source>
</evidence>
<feature type="domain" description="Cytochrome b5 heme-binding" evidence="7">
    <location>
        <begin position="1453"/>
        <end position="1541"/>
    </location>
</feature>
<feature type="region of interest" description="Disordered" evidence="6">
    <location>
        <begin position="593"/>
        <end position="613"/>
    </location>
</feature>
<dbReference type="InterPro" id="IPR009075">
    <property type="entry name" value="AcylCo_DH/oxidase_C"/>
</dbReference>
<sequence length="1921" mass="204701">MRVPGRAVANPYHGEGLARGGLSVTGTPAPVLARLDRLQRHRENIRRCARELGLDLSAGAVGRRSREGLESSASVGPSEERKVSSPGRPTSAQGARSEEERLVDRAEAEDSFILDALQHYDYEPRSAPAAPAAPAAPPPRSSPWLSSAAADSADFTVQQMLSSSGGGNHLASGAATVGLAADTLGLTGGTLRLSATQSSQFSLGAGSSPSRSAAESTAQSQILSAARDSTSAPVTSHGAEEAKSIAPPHLMSLFQRSGPLTLTAESAAETAPEGPLDLTFGAILGRWRQQFADFEQAVVEASGVPESSSSRHSDSLTASDSDPEAVLRKIKRELGIDSGPWLDVQPALAVPSKKAASEAPAVDPFEEDGAWGLEGDWELSPEFPGPSQPSLQKVDVSKAATGAAASETAFVGRWEGPEASERAPSPEQQALIARLQALEALVLSLSNGTVDLAAGSATPPLRAERQSHELVDSGGLNSLAMSMMSSGAGSVFGAMTDRGDGQPFPLLPLLRLSANSQDFPFGADEVSAAMPAKMVGEAASARPLATLGPPPPAEKASLPSSEGRDAEGAAARILGLEEVFMAGRVVEAAEEASSEAAVAAEEESAEPSEIEEKVEATEVADEIAKETVEVSAEERAEEEAEKAALMQRAAGKKAPCQSSEQVWPDASRCLDAPLKGGRFDDAASSTPAVARAEAVASRSIAVGTDELAEYGRAPETWAANAVLFFFFAFQTCLGNFQHSLAAYRKRGLSTCLRSDLRAWAPSEAPSEELRFSAASAPPPSAEEFLCTAARDLSVLVEVRVSCSKRCSSLIVEKSRVAKDSQVATPNFTSGKLAFKCAIRDWLQFRPMAQGHFHLVQQLPRSCQAGSGLAGAAAEATRLMTTVAQAIKATRGAFKDVASVATWAARSPAAAAALHGQNLVYFNGAFSPPTIAHTHIASTLCQDPDTTALWVDPEPARPGKERWQDETMEERVEMCEIMVAEAGLGKAGVGTLRRDLGPELGTSPELFRVLRAMLGGPGQGQLIWALGADVFEGMQYWREKAMDCLQPGDTCDGICIFTREGWTEERLLAAAYAVGHSPCNVSVLPMPVDMLGTSSNKARQALVQEYSSTGVPDFGALAMLQPGVAQFCLSRPELCKIYAQQVARGALSPASDGNASPGLRFLPPGAWPQPRSPPSPRVEERSGPPASGRLMQYDHHQASRQPLGQRSQHQTPHLAAHPYLAPRGPLSAVGSWGTTSHPVGAMTPAAALPSEDDALLIRAYEVYRRQQLELMGAHSGCDLVLAQSFAPKISTALSSVAVFCDTAACNFLSGVSLQTATRDSRVTVIARVWSVLWTDAMMNEPISFTPQKWHEDRPGLGFPPVQDNRLASIAASSVAAVQQHPNERCRLYPQASGGEQMNSEDTALRLLGDAGHVKMPRHGPVQYCLPCTDLLQVVQQQKDIQDLTSPHGPRMSSLPELTLEEVGKHVSVGDMWCAIDGPAFSSLGGNACLVYDLSRFADLHPGGLAPLRDFAGQDATEAFFGLHRAEVLTEKRYQRLRIGRLAGSPQAVAPSVAPPYGEAMGFWRVHSPYYTELHHSFRDTLRGFIDREIRPEAAKMDEEGAEIPLELNRKMGDAGILAAAVATHHGMRSLADDLGITLPGGVQFEKYDVFHDLILSEEFKRLGTYGLADGLLGAFSIGFPPVLSFGSPAMIAKVAPALLRGEKRIALAISEPYAGSDVANIRTRGELSADGSHWIVNGVKKWITGGYWADYFTTLVRCPQGMTLMLISREMGVETKKIKTSYSASAGTAYVEFRDARVPVDCVIGEVGKGFYYSMSNFNKERWAMAASGNRMSRLMVEECFKWALQRKVFGKRLIDQPVIRLKLAEMAAEVEGVHSFIEDVTYQMSKMTEASTSDDSVVDVVGSVCVSLLAAFTCCSSCCLR</sequence>
<dbReference type="SUPFAM" id="SSF47203">
    <property type="entry name" value="Acyl-CoA dehydrogenase C-terminal domain-like"/>
    <property type="match status" value="1"/>
</dbReference>
<dbReference type="SUPFAM" id="SSF55856">
    <property type="entry name" value="Cytochrome b5-like heme/steroid binding domain"/>
    <property type="match status" value="1"/>
</dbReference>
<evidence type="ECO:0000259" key="7">
    <source>
        <dbReference type="PROSITE" id="PS50255"/>
    </source>
</evidence>
<dbReference type="Gene3D" id="3.10.120.10">
    <property type="entry name" value="Cytochrome b5-like heme/steroid binding domain"/>
    <property type="match status" value="1"/>
</dbReference>
<protein>
    <recommendedName>
        <fullName evidence="7">Cytochrome b5 heme-binding domain-containing protein</fullName>
    </recommendedName>
</protein>
<feature type="compositionally biased region" description="Acidic residues" evidence="6">
    <location>
        <begin position="364"/>
        <end position="379"/>
    </location>
</feature>
<keyword evidence="3" id="KW-0285">Flavoprotein</keyword>